<dbReference type="SMART" id="SM00448">
    <property type="entry name" value="REC"/>
    <property type="match status" value="1"/>
</dbReference>
<dbReference type="OrthoDB" id="8274118at2"/>
<dbReference type="PROSITE" id="PS50110">
    <property type="entry name" value="RESPONSE_REGULATORY"/>
    <property type="match status" value="1"/>
</dbReference>
<name>A0A561R3V2_9HYPH</name>
<dbReference type="AlphaFoldDB" id="A0A561R3V2"/>
<proteinExistence type="predicted"/>
<dbReference type="InterPro" id="IPR011006">
    <property type="entry name" value="CheY-like_superfamily"/>
</dbReference>
<accession>A0A561R3V2</accession>
<dbReference type="SUPFAM" id="SSF52172">
    <property type="entry name" value="CheY-like"/>
    <property type="match status" value="1"/>
</dbReference>
<evidence type="ECO:0000313" key="6">
    <source>
        <dbReference type="Proteomes" id="UP000320653"/>
    </source>
</evidence>
<dbReference type="CDD" id="cd17546">
    <property type="entry name" value="REC_hyHK_CKI1_RcsC-like"/>
    <property type="match status" value="1"/>
</dbReference>
<dbReference type="InterPro" id="IPR001789">
    <property type="entry name" value="Sig_transdc_resp-reg_receiver"/>
</dbReference>
<evidence type="ECO:0000313" key="5">
    <source>
        <dbReference type="EMBL" id="TWF57305.1"/>
    </source>
</evidence>
<evidence type="ECO:0000256" key="3">
    <source>
        <dbReference type="PROSITE-ProRule" id="PRU00169"/>
    </source>
</evidence>
<dbReference type="RefSeq" id="WP_145635731.1">
    <property type="nucleotide sequence ID" value="NZ_VIWP01000002.1"/>
</dbReference>
<keyword evidence="2" id="KW-0902">Two-component regulatory system</keyword>
<dbReference type="Pfam" id="PF12860">
    <property type="entry name" value="PAS_7"/>
    <property type="match status" value="1"/>
</dbReference>
<dbReference type="PANTHER" id="PTHR45339">
    <property type="entry name" value="HYBRID SIGNAL TRANSDUCTION HISTIDINE KINASE J"/>
    <property type="match status" value="1"/>
</dbReference>
<keyword evidence="6" id="KW-1185">Reference proteome</keyword>
<gene>
    <name evidence="5" type="ORF">FHW37_102948</name>
</gene>
<feature type="domain" description="Response regulatory" evidence="4">
    <location>
        <begin position="427"/>
        <end position="545"/>
    </location>
</feature>
<dbReference type="Gene3D" id="3.40.50.2300">
    <property type="match status" value="1"/>
</dbReference>
<dbReference type="InterPro" id="IPR035965">
    <property type="entry name" value="PAS-like_dom_sf"/>
</dbReference>
<dbReference type="Pfam" id="PF08448">
    <property type="entry name" value="PAS_4"/>
    <property type="match status" value="1"/>
</dbReference>
<feature type="modified residue" description="4-aspartylphosphate" evidence="3">
    <location>
        <position position="476"/>
    </location>
</feature>
<protein>
    <submittedName>
        <fullName evidence="5">PAS domain S-box-containing protein</fullName>
    </submittedName>
</protein>
<organism evidence="5 6">
    <name type="scientific">Neorhizobium alkalisoli</name>
    <dbReference type="NCBI Taxonomy" id="528178"/>
    <lineage>
        <taxon>Bacteria</taxon>
        <taxon>Pseudomonadati</taxon>
        <taxon>Pseudomonadota</taxon>
        <taxon>Alphaproteobacteria</taxon>
        <taxon>Hyphomicrobiales</taxon>
        <taxon>Rhizobiaceae</taxon>
        <taxon>Rhizobium/Agrobacterium group</taxon>
        <taxon>Neorhizobium</taxon>
    </lineage>
</organism>
<dbReference type="PANTHER" id="PTHR45339:SF1">
    <property type="entry name" value="HYBRID SIGNAL TRANSDUCTION HISTIDINE KINASE J"/>
    <property type="match status" value="1"/>
</dbReference>
<dbReference type="EMBL" id="VIWP01000002">
    <property type="protein sequence ID" value="TWF57305.1"/>
    <property type="molecule type" value="Genomic_DNA"/>
</dbReference>
<evidence type="ECO:0000256" key="2">
    <source>
        <dbReference type="ARBA" id="ARBA00023012"/>
    </source>
</evidence>
<keyword evidence="1 3" id="KW-0597">Phosphoprotein</keyword>
<dbReference type="InterPro" id="IPR013656">
    <property type="entry name" value="PAS_4"/>
</dbReference>
<comment type="caution">
    <text evidence="5">The sequence shown here is derived from an EMBL/GenBank/DDBJ whole genome shotgun (WGS) entry which is preliminary data.</text>
</comment>
<dbReference type="Gene3D" id="3.30.450.20">
    <property type="entry name" value="PAS domain"/>
    <property type="match status" value="1"/>
</dbReference>
<evidence type="ECO:0000256" key="1">
    <source>
        <dbReference type="ARBA" id="ARBA00022553"/>
    </source>
</evidence>
<dbReference type="NCBIfam" id="TIGR00229">
    <property type="entry name" value="sensory_box"/>
    <property type="match status" value="1"/>
</dbReference>
<reference evidence="5 6" key="1">
    <citation type="submission" date="2019-06" db="EMBL/GenBank/DDBJ databases">
        <title>Sorghum-associated microbial communities from plants grown in Nebraska, USA.</title>
        <authorList>
            <person name="Schachtman D."/>
        </authorList>
    </citation>
    <scope>NUCLEOTIDE SEQUENCE [LARGE SCALE GENOMIC DNA]</scope>
    <source>
        <strain evidence="5 6">1225</strain>
    </source>
</reference>
<evidence type="ECO:0000259" key="4">
    <source>
        <dbReference type="PROSITE" id="PS50110"/>
    </source>
</evidence>
<dbReference type="Proteomes" id="UP000320653">
    <property type="component" value="Unassembled WGS sequence"/>
</dbReference>
<dbReference type="InterPro" id="IPR000014">
    <property type="entry name" value="PAS"/>
</dbReference>
<dbReference type="GO" id="GO:0000160">
    <property type="term" value="P:phosphorelay signal transduction system"/>
    <property type="evidence" value="ECO:0007669"/>
    <property type="project" value="UniProtKB-KW"/>
</dbReference>
<dbReference type="SUPFAM" id="SSF55785">
    <property type="entry name" value="PYP-like sensor domain (PAS domain)"/>
    <property type="match status" value="1"/>
</dbReference>
<dbReference type="Pfam" id="PF00072">
    <property type="entry name" value="Response_reg"/>
    <property type="match status" value="1"/>
</dbReference>
<sequence>MNDLASADANIQTAMLEVISEGISGALLVYDKNDLIVFASQQLLTLLPVPRSHLAAGTRLRDFLGALYDGGGRLSLETNGTRRIVNREGWVAEQIATLWKERSETVEHVADERWISFARRRLPSGYGICIVKDVTELRRREEQWRADMERVQVTEDVLDNLPFPIMVKDRNLARVAVNKAACRFHDLPAEVLLGTNGSDIHSPVLEERLDAINRKVLEDGEEVKLPERLTRADGSEMVIVAHKYRIGKPGRYYLVTAMQQISDLVEFDAEGRAFVPMVGDPDLYSAVLRRDDFGQQEIGQKPVDIAGAQVLVVSADTRFCDDALRILTALRLEGSVVRNPMELSLCLDIAVQAKVRVDLIVTDHEMEGACLDIAAVHSKSLVSIDPSMIEERFASVVTRELTRSLGGISPEDDWQIMPDDGEAETIDIIVAEDNEVNQIVFSQILESFGYRYAIAVDGEEAVQLWQEHRPRLVLMDLTLPRKNGFEAARAIRAIETADDLPVPIIGVMAQAFDRDREECFASGMNDVILKPISPEALDAVFGKFLVADADRDQWNNRA</sequence>